<name>A0A385IGB6_9CAUD</name>
<sequence length="55" mass="6599">MRVPKRNIREAQQNASLNMRDGFSASECWRSAMIDMKWKYQRARLQAVMYGFIEK</sequence>
<dbReference type="Proteomes" id="UP000264027">
    <property type="component" value="Segment"/>
</dbReference>
<organism evidence="1 2">
    <name type="scientific">Pectobacterium phage Gaspode</name>
    <dbReference type="NCBI Taxonomy" id="2320194"/>
    <lineage>
        <taxon>Viruses</taxon>
        <taxon>Duplodnaviria</taxon>
        <taxon>Heunggongvirae</taxon>
        <taxon>Uroviricota</taxon>
        <taxon>Caudoviricetes</taxon>
        <taxon>Autographivirales</taxon>
        <taxon>Autoscriptoviridae</taxon>
        <taxon>Corkvirinae</taxon>
        <taxon>Phimunavirus</taxon>
        <taxon>Phimunavirus gaspode</taxon>
    </lineage>
</organism>
<evidence type="ECO:0000313" key="1">
    <source>
        <dbReference type="EMBL" id="AXY81667.1"/>
    </source>
</evidence>
<protein>
    <submittedName>
        <fullName evidence="1">Uncharacterized protein</fullName>
    </submittedName>
</protein>
<dbReference type="EMBL" id="MH807811">
    <property type="protein sequence ID" value="AXY81667.1"/>
    <property type="molecule type" value="Genomic_DNA"/>
</dbReference>
<reference evidence="1 2" key="1">
    <citation type="submission" date="2018-08" db="EMBL/GenBank/DDBJ databases">
        <title>SRE bacteriophages.</title>
        <authorList>
            <person name="Carstens A.B."/>
            <person name="Djurhuus A.M."/>
            <person name="Kot W."/>
            <person name="Hansen L.H."/>
        </authorList>
    </citation>
    <scope>NUCLEOTIDE SEQUENCE [LARGE SCALE GENOMIC DNA]</scope>
</reference>
<dbReference type="KEGG" id="vg:55002847"/>
<accession>A0A385IGB6</accession>
<proteinExistence type="predicted"/>
<keyword evidence="2" id="KW-1185">Reference proteome</keyword>
<dbReference type="GeneID" id="55002847"/>
<dbReference type="RefSeq" id="YP_009811818.1">
    <property type="nucleotide sequence ID" value="NC_048056.1"/>
</dbReference>
<evidence type="ECO:0000313" key="2">
    <source>
        <dbReference type="Proteomes" id="UP000264027"/>
    </source>
</evidence>